<protein>
    <recommendedName>
        <fullName evidence="7">EAL domain-containing protein</fullName>
    </recommendedName>
</protein>
<dbReference type="Gene3D" id="3.20.20.450">
    <property type="entry name" value="EAL domain"/>
    <property type="match status" value="1"/>
</dbReference>
<evidence type="ECO:0000259" key="4">
    <source>
        <dbReference type="PROSITE" id="PS50887"/>
    </source>
</evidence>
<dbReference type="PROSITE" id="PS50883">
    <property type="entry name" value="EAL"/>
    <property type="match status" value="1"/>
</dbReference>
<keyword evidence="6" id="KW-1185">Reference proteome</keyword>
<dbReference type="Proteomes" id="UP001208567">
    <property type="component" value="Unassembled WGS sequence"/>
</dbReference>
<feature type="coiled-coil region" evidence="1">
    <location>
        <begin position="98"/>
        <end position="132"/>
    </location>
</feature>
<dbReference type="InterPro" id="IPR035919">
    <property type="entry name" value="EAL_sf"/>
</dbReference>
<dbReference type="SMART" id="SM00052">
    <property type="entry name" value="EAL"/>
    <property type="match status" value="1"/>
</dbReference>
<dbReference type="Pfam" id="PF00990">
    <property type="entry name" value="GGDEF"/>
    <property type="match status" value="1"/>
</dbReference>
<keyword evidence="2" id="KW-1133">Transmembrane helix</keyword>
<feature type="domain" description="GGDEF" evidence="4">
    <location>
        <begin position="170"/>
        <end position="303"/>
    </location>
</feature>
<name>A0ABQ5N3B1_9CLOT</name>
<dbReference type="InterPro" id="IPR029787">
    <property type="entry name" value="Nucleotide_cyclase"/>
</dbReference>
<evidence type="ECO:0000313" key="6">
    <source>
        <dbReference type="Proteomes" id="UP001208567"/>
    </source>
</evidence>
<dbReference type="Gene3D" id="3.30.70.270">
    <property type="match status" value="1"/>
</dbReference>
<reference evidence="5 6" key="1">
    <citation type="journal article" date="2024" name="Int. J. Syst. Evol. Microbiol.">
        <title>Clostridium omnivorum sp. nov., isolated from anoxic soil under the treatment of reductive soil disinfestation.</title>
        <authorList>
            <person name="Ueki A."/>
            <person name="Tonouchi A."/>
            <person name="Kaku N."/>
            <person name="Honma S."/>
            <person name="Ueki K."/>
        </authorList>
    </citation>
    <scope>NUCLEOTIDE SEQUENCE [LARGE SCALE GENOMIC DNA]</scope>
    <source>
        <strain evidence="5 6">E14</strain>
    </source>
</reference>
<dbReference type="CDD" id="cd01949">
    <property type="entry name" value="GGDEF"/>
    <property type="match status" value="1"/>
</dbReference>
<dbReference type="InterPro" id="IPR050706">
    <property type="entry name" value="Cyclic-di-GMP_PDE-like"/>
</dbReference>
<dbReference type="InterPro" id="IPR043128">
    <property type="entry name" value="Rev_trsase/Diguanyl_cyclase"/>
</dbReference>
<proteinExistence type="predicted"/>
<dbReference type="InterPro" id="IPR001633">
    <property type="entry name" value="EAL_dom"/>
</dbReference>
<sequence>MRKNYQDRIKDIGNDFWKIYKEKNFYRSNAVIAKVVGIYFAVGCLFIILLDRVLYSSINNVTMLRNMYTIRGCLFVLLTTFVLFFGIKSSVKRNEFLVRKLVESYEDLEATNEELVAAEEELRGQYKVLQSNKENMYKLAYYDSLTGMPNRTLFLNNLQTQVSKSTSCGMRGALIFIDLDNFKDINDTLGHNIGDEILKAVGNVLKERVACYGTVYRSGGDEFSIIVPSIEDLEDVQDICNKILLDFSENFNVGNNQIYATSSLGVTLFPDDGSNVNVLMKNADISMYKSKMEGKNRFTFFDEKIYNAMVRRALIEHKLREAIKEEELFVNYQPIVDSRTGKLRGMEALIRWINKELGFVSPGEFISIAEDVGLIIPIGYWIFERVAEQITEWKSKGYDIEMASVNVSSIQIRQPDFVETLKSILEKTKCKGEWINIEITEGTLIAMTEQNLRVFNEIRELGMTMSLDDFGTGYSSLNYLKNIHFDILKIDKSLIDDMHINSNSRDIVDGIIQLAHKINLEVNAEGVELEEQVEALRDIECDMIQGYYFSKPLMVDDFEKILRDKCGVLV</sequence>
<dbReference type="SUPFAM" id="SSF55073">
    <property type="entry name" value="Nucleotide cyclase"/>
    <property type="match status" value="1"/>
</dbReference>
<dbReference type="PANTHER" id="PTHR33121">
    <property type="entry name" value="CYCLIC DI-GMP PHOSPHODIESTERASE PDEF"/>
    <property type="match status" value="1"/>
</dbReference>
<evidence type="ECO:0008006" key="7">
    <source>
        <dbReference type="Google" id="ProtNLM"/>
    </source>
</evidence>
<dbReference type="RefSeq" id="WP_264848935.1">
    <property type="nucleotide sequence ID" value="NZ_BRXR01000001.1"/>
</dbReference>
<dbReference type="Pfam" id="PF00563">
    <property type="entry name" value="EAL"/>
    <property type="match status" value="1"/>
</dbReference>
<dbReference type="NCBIfam" id="TIGR00254">
    <property type="entry name" value="GGDEF"/>
    <property type="match status" value="1"/>
</dbReference>
<organism evidence="5 6">
    <name type="scientific">Clostridium omnivorum</name>
    <dbReference type="NCBI Taxonomy" id="1604902"/>
    <lineage>
        <taxon>Bacteria</taxon>
        <taxon>Bacillati</taxon>
        <taxon>Bacillota</taxon>
        <taxon>Clostridia</taxon>
        <taxon>Eubacteriales</taxon>
        <taxon>Clostridiaceae</taxon>
        <taxon>Clostridium</taxon>
    </lineage>
</organism>
<dbReference type="SMART" id="SM00267">
    <property type="entry name" value="GGDEF"/>
    <property type="match status" value="1"/>
</dbReference>
<gene>
    <name evidence="5" type="ORF">bsdE14_10560</name>
</gene>
<dbReference type="PANTHER" id="PTHR33121:SF70">
    <property type="entry name" value="SIGNALING PROTEIN YKOW"/>
    <property type="match status" value="1"/>
</dbReference>
<evidence type="ECO:0000256" key="2">
    <source>
        <dbReference type="SAM" id="Phobius"/>
    </source>
</evidence>
<dbReference type="SUPFAM" id="SSF141868">
    <property type="entry name" value="EAL domain-like"/>
    <property type="match status" value="1"/>
</dbReference>
<dbReference type="EMBL" id="BRXR01000001">
    <property type="protein sequence ID" value="GLC29646.1"/>
    <property type="molecule type" value="Genomic_DNA"/>
</dbReference>
<accession>A0ABQ5N3B1</accession>
<evidence type="ECO:0000259" key="3">
    <source>
        <dbReference type="PROSITE" id="PS50883"/>
    </source>
</evidence>
<evidence type="ECO:0000256" key="1">
    <source>
        <dbReference type="SAM" id="Coils"/>
    </source>
</evidence>
<keyword evidence="2" id="KW-0812">Transmembrane</keyword>
<evidence type="ECO:0000313" key="5">
    <source>
        <dbReference type="EMBL" id="GLC29646.1"/>
    </source>
</evidence>
<keyword evidence="1" id="KW-0175">Coiled coil</keyword>
<comment type="caution">
    <text evidence="5">The sequence shown here is derived from an EMBL/GenBank/DDBJ whole genome shotgun (WGS) entry which is preliminary data.</text>
</comment>
<feature type="domain" description="EAL" evidence="3">
    <location>
        <begin position="312"/>
        <end position="566"/>
    </location>
</feature>
<dbReference type="PROSITE" id="PS50887">
    <property type="entry name" value="GGDEF"/>
    <property type="match status" value="1"/>
</dbReference>
<dbReference type="InterPro" id="IPR000160">
    <property type="entry name" value="GGDEF_dom"/>
</dbReference>
<feature type="transmembrane region" description="Helical" evidence="2">
    <location>
        <begin position="69"/>
        <end position="87"/>
    </location>
</feature>
<dbReference type="CDD" id="cd01948">
    <property type="entry name" value="EAL"/>
    <property type="match status" value="1"/>
</dbReference>
<feature type="transmembrane region" description="Helical" evidence="2">
    <location>
        <begin position="31"/>
        <end position="49"/>
    </location>
</feature>
<keyword evidence="2" id="KW-0472">Membrane</keyword>